<feature type="compositionally biased region" description="Polar residues" evidence="6">
    <location>
        <begin position="166"/>
        <end position="178"/>
    </location>
</feature>
<sequence length="212" mass="23034">MNVKETANHTMSTTGPISNYYVDSLINHESEEALTSRFAAATGAHTAGPRTAGLVPECTDFPSCSFAPKPTVFTSSWGPVHSQSPVVYHPYTHQPHIGADSRYVRSWLDPIPGAVSFPSFPTNSRHYGLKTDAFPGRRPGDCTAADGRNYSDYLYSSSADVRDRTPQINIPSPESEATVSGKHKEDKTELDPSKFGVIPVYSRGGFIACRPP</sequence>
<keyword evidence="3" id="KW-0217">Developmental protein</keyword>
<evidence type="ECO:0000256" key="2">
    <source>
        <dbReference type="ARBA" id="ARBA00004123"/>
    </source>
</evidence>
<evidence type="ECO:0000256" key="1">
    <source>
        <dbReference type="ARBA" id="ARBA00003263"/>
    </source>
</evidence>
<protein>
    <submittedName>
        <fullName evidence="8">HXC9A protein</fullName>
    </submittedName>
</protein>
<comment type="function">
    <text evidence="1">Sequence-specific transcription factor which is part of a developmental regulatory system that provides cells with specific positional identities on the anterior-posterior axis.</text>
</comment>
<evidence type="ECO:0000256" key="3">
    <source>
        <dbReference type="ARBA" id="ARBA00022473"/>
    </source>
</evidence>
<keyword evidence="9" id="KW-1185">Reference proteome</keyword>
<feature type="domain" description="Hox9 N-terminal activation" evidence="7">
    <location>
        <begin position="11"/>
        <end position="192"/>
    </location>
</feature>
<feature type="non-terminal residue" evidence="8">
    <location>
        <position position="1"/>
    </location>
</feature>
<evidence type="ECO:0000313" key="8">
    <source>
        <dbReference type="EMBL" id="MBN3271772.1"/>
    </source>
</evidence>
<dbReference type="InterPro" id="IPR006711">
    <property type="entry name" value="Hox9_activation_N"/>
</dbReference>
<accession>A0ABS2XC44</accession>
<feature type="region of interest" description="Disordered" evidence="6">
    <location>
        <begin position="161"/>
        <end position="192"/>
    </location>
</feature>
<evidence type="ECO:0000313" key="9">
    <source>
        <dbReference type="Proteomes" id="UP001166093"/>
    </source>
</evidence>
<dbReference type="EMBL" id="JAAWVQ010013637">
    <property type="protein sequence ID" value="MBN3271772.1"/>
    <property type="molecule type" value="Genomic_DNA"/>
</dbReference>
<proteinExistence type="predicted"/>
<organism evidence="8 9">
    <name type="scientific">Polyodon spathula</name>
    <name type="common">North American paddlefish</name>
    <name type="synonym">Squalus spathula</name>
    <dbReference type="NCBI Taxonomy" id="7913"/>
    <lineage>
        <taxon>Eukaryota</taxon>
        <taxon>Metazoa</taxon>
        <taxon>Chordata</taxon>
        <taxon>Craniata</taxon>
        <taxon>Vertebrata</taxon>
        <taxon>Euteleostomi</taxon>
        <taxon>Actinopterygii</taxon>
        <taxon>Chondrostei</taxon>
        <taxon>Acipenseriformes</taxon>
        <taxon>Polyodontidae</taxon>
        <taxon>Polyodon</taxon>
    </lineage>
</organism>
<keyword evidence="4" id="KW-0805">Transcription regulation</keyword>
<comment type="subcellular location">
    <subcellularLocation>
        <location evidence="2">Nucleus</location>
    </subcellularLocation>
</comment>
<feature type="non-terminal residue" evidence="8">
    <location>
        <position position="212"/>
    </location>
</feature>
<comment type="caution">
    <text evidence="8">The sequence shown here is derived from an EMBL/GenBank/DDBJ whole genome shotgun (WGS) entry which is preliminary data.</text>
</comment>
<evidence type="ECO:0000256" key="6">
    <source>
        <dbReference type="SAM" id="MobiDB-lite"/>
    </source>
</evidence>
<feature type="compositionally biased region" description="Basic and acidic residues" evidence="6">
    <location>
        <begin position="182"/>
        <end position="192"/>
    </location>
</feature>
<evidence type="ECO:0000259" key="7">
    <source>
        <dbReference type="Pfam" id="PF04617"/>
    </source>
</evidence>
<dbReference type="PANTHER" id="PTHR45970">
    <property type="entry name" value="AGAP004664-PA"/>
    <property type="match status" value="1"/>
</dbReference>
<keyword evidence="5" id="KW-0804">Transcription</keyword>
<evidence type="ECO:0000256" key="4">
    <source>
        <dbReference type="ARBA" id="ARBA00023015"/>
    </source>
</evidence>
<evidence type="ECO:0000256" key="5">
    <source>
        <dbReference type="ARBA" id="ARBA00023163"/>
    </source>
</evidence>
<dbReference type="Pfam" id="PF04617">
    <property type="entry name" value="Hox9_act"/>
    <property type="match status" value="1"/>
</dbReference>
<dbReference type="PANTHER" id="PTHR45970:SF1">
    <property type="entry name" value="HOMEOBOX PROTEIN HOX-C9"/>
    <property type="match status" value="1"/>
</dbReference>
<name>A0ABS2XC44_POLSP</name>
<gene>
    <name evidence="8" type="primary">Hoxc9a</name>
    <name evidence="8" type="ORF">GTO93_0019774</name>
</gene>
<dbReference type="InterPro" id="IPR017112">
    <property type="entry name" value="HXA9/HXB9/HXC9"/>
</dbReference>
<dbReference type="Proteomes" id="UP001166093">
    <property type="component" value="Unassembled WGS sequence"/>
</dbReference>
<reference evidence="8" key="1">
    <citation type="journal article" date="2021" name="Cell">
        <title>Tracing the genetic footprints of vertebrate landing in non-teleost ray-finned fishes.</title>
        <authorList>
            <person name="Bi X."/>
            <person name="Wang K."/>
            <person name="Yang L."/>
            <person name="Pan H."/>
            <person name="Jiang H."/>
            <person name="Wei Q."/>
            <person name="Fang M."/>
            <person name="Yu H."/>
            <person name="Zhu C."/>
            <person name="Cai Y."/>
            <person name="He Y."/>
            <person name="Gan X."/>
            <person name="Zeng H."/>
            <person name="Yu D."/>
            <person name="Zhu Y."/>
            <person name="Jiang H."/>
            <person name="Qiu Q."/>
            <person name="Yang H."/>
            <person name="Zhang Y.E."/>
            <person name="Wang W."/>
            <person name="Zhu M."/>
            <person name="He S."/>
            <person name="Zhang G."/>
        </authorList>
    </citation>
    <scope>NUCLEOTIDE SEQUENCE</scope>
    <source>
        <strain evidence="8">Pddl_001</strain>
    </source>
</reference>